<keyword evidence="4" id="KW-0786">Thiamine pyrophosphate</keyword>
<evidence type="ECO:0000256" key="3">
    <source>
        <dbReference type="ARBA" id="ARBA00023002"/>
    </source>
</evidence>
<keyword evidence="6" id="KW-1185">Reference proteome</keyword>
<evidence type="ECO:0000259" key="5">
    <source>
        <dbReference type="Pfam" id="PF00676"/>
    </source>
</evidence>
<comment type="cofactor">
    <cofactor evidence="1">
        <name>thiamine diphosphate</name>
        <dbReference type="ChEBI" id="CHEBI:58937"/>
    </cofactor>
</comment>
<dbReference type="InterPro" id="IPR029061">
    <property type="entry name" value="THDP-binding"/>
</dbReference>
<evidence type="ECO:0000256" key="2">
    <source>
        <dbReference type="ARBA" id="ARBA00022946"/>
    </source>
</evidence>
<dbReference type="SUPFAM" id="SSF52518">
    <property type="entry name" value="Thiamin diphosphate-binding fold (THDP-binding)"/>
    <property type="match status" value="1"/>
</dbReference>
<dbReference type="InterPro" id="IPR050642">
    <property type="entry name" value="PDH_E1_Alpha_Subunit"/>
</dbReference>
<organism evidence="6 7">
    <name type="scientific">Priapulus caudatus</name>
    <name type="common">Priapulid worm</name>
    <dbReference type="NCBI Taxonomy" id="37621"/>
    <lineage>
        <taxon>Eukaryota</taxon>
        <taxon>Metazoa</taxon>
        <taxon>Ecdysozoa</taxon>
        <taxon>Scalidophora</taxon>
        <taxon>Priapulida</taxon>
        <taxon>Priapulimorpha</taxon>
        <taxon>Priapulimorphida</taxon>
        <taxon>Priapulidae</taxon>
        <taxon>Priapulus</taxon>
    </lineage>
</organism>
<evidence type="ECO:0000256" key="4">
    <source>
        <dbReference type="ARBA" id="ARBA00023052"/>
    </source>
</evidence>
<dbReference type="Gene3D" id="3.40.50.970">
    <property type="match status" value="1"/>
</dbReference>
<sequence length="134" mass="15281">MDVLAVREAMRFCADYVRAGNGPLVMETATYRYHGHSMSDPGTSYRTRDEIAEVRATRDPIGLFKDRIITSNLATAAEIKKLEQEVRKEVDTATQKAKTDAELPLEELYTHVYRGDDDMLVRTCEPMVYAKHRP</sequence>
<gene>
    <name evidence="7" type="primary">LOC106818642</name>
</gene>
<keyword evidence="2" id="KW-0809">Transit peptide</keyword>
<dbReference type="GeneID" id="106818642"/>
<keyword evidence="3" id="KW-0560">Oxidoreductase</keyword>
<reference evidence="7" key="1">
    <citation type="submission" date="2025-08" db="UniProtKB">
        <authorList>
            <consortium name="RefSeq"/>
        </authorList>
    </citation>
    <scope>IDENTIFICATION</scope>
</reference>
<dbReference type="PANTHER" id="PTHR11516">
    <property type="entry name" value="PYRUVATE DEHYDROGENASE E1 COMPONENT, ALPHA SUBUNIT BACTERIAL AND ORGANELLAR"/>
    <property type="match status" value="1"/>
</dbReference>
<evidence type="ECO:0000313" key="6">
    <source>
        <dbReference type="Proteomes" id="UP000695022"/>
    </source>
</evidence>
<proteinExistence type="predicted"/>
<feature type="domain" description="Dehydrogenase E1 component" evidence="5">
    <location>
        <begin position="1"/>
        <end position="103"/>
    </location>
</feature>
<dbReference type="Pfam" id="PF00676">
    <property type="entry name" value="E1_dh"/>
    <property type="match status" value="1"/>
</dbReference>
<protein>
    <submittedName>
        <fullName evidence="7">Pyruvate dehydrogenase E1 component subunit alpha, testis-specific form, mitochondrial-like</fullName>
    </submittedName>
</protein>
<evidence type="ECO:0000256" key="1">
    <source>
        <dbReference type="ARBA" id="ARBA00001964"/>
    </source>
</evidence>
<dbReference type="Proteomes" id="UP000695022">
    <property type="component" value="Unplaced"/>
</dbReference>
<evidence type="ECO:0000313" key="7">
    <source>
        <dbReference type="RefSeq" id="XP_014678816.1"/>
    </source>
</evidence>
<dbReference type="RefSeq" id="XP_014678816.1">
    <property type="nucleotide sequence ID" value="XM_014823330.1"/>
</dbReference>
<accession>A0ABM1F2Z5</accession>
<name>A0ABM1F2Z5_PRICU</name>
<dbReference type="InterPro" id="IPR001017">
    <property type="entry name" value="DH_E1"/>
</dbReference>
<dbReference type="PANTHER" id="PTHR11516:SF60">
    <property type="entry name" value="PYRUVATE DEHYDROGENASE E1 COMPONENT SUBUNIT ALPHA"/>
    <property type="match status" value="1"/>
</dbReference>